<dbReference type="InterPro" id="IPR018649">
    <property type="entry name" value="SHOCT"/>
</dbReference>
<feature type="transmembrane region" description="Helical" evidence="1">
    <location>
        <begin position="16"/>
        <end position="39"/>
    </location>
</feature>
<sequence>MMNMMNNEHGSMMGGMWFFSILFWVLIIAGVVFITKWFLERNRNKNGSGISEESALDILKRRYVKGEIDQETFEQMKKDIES</sequence>
<organism evidence="3">
    <name type="scientific">hydrothermal vent metagenome</name>
    <dbReference type="NCBI Taxonomy" id="652676"/>
    <lineage>
        <taxon>unclassified sequences</taxon>
        <taxon>metagenomes</taxon>
        <taxon>ecological metagenomes</taxon>
    </lineage>
</organism>
<name>A0A3B0ZG29_9ZZZZ</name>
<evidence type="ECO:0000313" key="3">
    <source>
        <dbReference type="EMBL" id="VAW87163.1"/>
    </source>
</evidence>
<protein>
    <recommendedName>
        <fullName evidence="2">SHOCT domain-containing protein</fullName>
    </recommendedName>
</protein>
<evidence type="ECO:0000259" key="2">
    <source>
        <dbReference type="Pfam" id="PF09851"/>
    </source>
</evidence>
<accession>A0A3B0ZG29</accession>
<keyword evidence="1" id="KW-0472">Membrane</keyword>
<feature type="domain" description="SHOCT" evidence="2">
    <location>
        <begin position="55"/>
        <end position="80"/>
    </location>
</feature>
<keyword evidence="1" id="KW-0812">Transmembrane</keyword>
<dbReference type="EMBL" id="UOFQ01000059">
    <property type="protein sequence ID" value="VAW87163.1"/>
    <property type="molecule type" value="Genomic_DNA"/>
</dbReference>
<proteinExistence type="predicted"/>
<reference evidence="3" key="1">
    <citation type="submission" date="2018-06" db="EMBL/GenBank/DDBJ databases">
        <authorList>
            <person name="Zhirakovskaya E."/>
        </authorList>
    </citation>
    <scope>NUCLEOTIDE SEQUENCE</scope>
</reference>
<dbReference type="AlphaFoldDB" id="A0A3B0ZG29"/>
<gene>
    <name evidence="3" type="ORF">MNBD_GAMMA17-409</name>
</gene>
<evidence type="ECO:0000256" key="1">
    <source>
        <dbReference type="SAM" id="Phobius"/>
    </source>
</evidence>
<dbReference type="Pfam" id="PF09851">
    <property type="entry name" value="SHOCT"/>
    <property type="match status" value="1"/>
</dbReference>
<keyword evidence="1" id="KW-1133">Transmembrane helix</keyword>